<feature type="non-terminal residue" evidence="1">
    <location>
        <position position="66"/>
    </location>
</feature>
<dbReference type="AlphaFoldDB" id="A0A6J4PJA0"/>
<accession>A0A6J4PJA0</accession>
<sequence>MTHPTIKVSADLSDELLTEICTSASVLTCSCPGYLSRLLRQVRTFRFYTINCIERFPEAAETHHWL</sequence>
<dbReference type="PROSITE" id="PS51257">
    <property type="entry name" value="PROKAR_LIPOPROTEIN"/>
    <property type="match status" value="1"/>
</dbReference>
<organism evidence="1">
    <name type="scientific">uncultured Leptolyngbya sp</name>
    <dbReference type="NCBI Taxonomy" id="332963"/>
    <lineage>
        <taxon>Bacteria</taxon>
        <taxon>Bacillati</taxon>
        <taxon>Cyanobacteriota</taxon>
        <taxon>Cyanophyceae</taxon>
        <taxon>Leptolyngbyales</taxon>
        <taxon>Leptolyngbyaceae</taxon>
        <taxon>Leptolyngbya group</taxon>
        <taxon>Leptolyngbya</taxon>
        <taxon>environmental samples</taxon>
    </lineage>
</organism>
<reference evidence="1" key="1">
    <citation type="submission" date="2020-02" db="EMBL/GenBank/DDBJ databases">
        <authorList>
            <person name="Meier V. D."/>
        </authorList>
    </citation>
    <scope>NUCLEOTIDE SEQUENCE</scope>
    <source>
        <strain evidence="1">AVDCRST_MAG94</strain>
    </source>
</reference>
<name>A0A6J4PJA0_9CYAN</name>
<evidence type="ECO:0000313" key="1">
    <source>
        <dbReference type="EMBL" id="CAA9417457.1"/>
    </source>
</evidence>
<protein>
    <submittedName>
        <fullName evidence="1">Uncharacterized protein</fullName>
    </submittedName>
</protein>
<gene>
    <name evidence="1" type="ORF">AVDCRST_MAG94-6779</name>
</gene>
<proteinExistence type="predicted"/>
<dbReference type="EMBL" id="CADCTY010002332">
    <property type="protein sequence ID" value="CAA9417457.1"/>
    <property type="molecule type" value="Genomic_DNA"/>
</dbReference>